<reference evidence="1" key="2">
    <citation type="submission" date="2020-11" db="EMBL/GenBank/DDBJ databases">
        <authorList>
            <person name="McCartney M.A."/>
            <person name="Auch B."/>
            <person name="Kono T."/>
            <person name="Mallez S."/>
            <person name="Becker A."/>
            <person name="Gohl D.M."/>
            <person name="Silverstein K.A.T."/>
            <person name="Koren S."/>
            <person name="Bechman K.B."/>
            <person name="Herman A."/>
            <person name="Abrahante J.E."/>
            <person name="Garbe J."/>
        </authorList>
    </citation>
    <scope>NUCLEOTIDE SEQUENCE</scope>
    <source>
        <strain evidence="1">Duluth1</strain>
        <tissue evidence="1">Whole animal</tissue>
    </source>
</reference>
<evidence type="ECO:0000313" key="2">
    <source>
        <dbReference type="Proteomes" id="UP000828390"/>
    </source>
</evidence>
<name>A0A9D4I0K6_DREPO</name>
<keyword evidence="2" id="KW-1185">Reference proteome</keyword>
<proteinExistence type="predicted"/>
<dbReference type="Proteomes" id="UP000828390">
    <property type="component" value="Unassembled WGS sequence"/>
</dbReference>
<comment type="caution">
    <text evidence="1">The sequence shown here is derived from an EMBL/GenBank/DDBJ whole genome shotgun (WGS) entry which is preliminary data.</text>
</comment>
<sequence>MPNYFARFVVPQPEDWNRELFETENRFVVPQTEDWNRELLETENRFVVPQTEDWDEEIRQYEAGMFVDNACLLIRFVCQILNFVNKDAYISHFLCPCFKWKCAHVKTRIERN</sequence>
<reference evidence="1" key="1">
    <citation type="journal article" date="2019" name="bioRxiv">
        <title>The Genome of the Zebra Mussel, Dreissena polymorpha: A Resource for Invasive Species Research.</title>
        <authorList>
            <person name="McCartney M.A."/>
            <person name="Auch B."/>
            <person name="Kono T."/>
            <person name="Mallez S."/>
            <person name="Zhang Y."/>
            <person name="Obille A."/>
            <person name="Becker A."/>
            <person name="Abrahante J.E."/>
            <person name="Garbe J."/>
            <person name="Badalamenti J.P."/>
            <person name="Herman A."/>
            <person name="Mangelson H."/>
            <person name="Liachko I."/>
            <person name="Sullivan S."/>
            <person name="Sone E.D."/>
            <person name="Koren S."/>
            <person name="Silverstein K.A.T."/>
            <person name="Beckman K.B."/>
            <person name="Gohl D.M."/>
        </authorList>
    </citation>
    <scope>NUCLEOTIDE SEQUENCE</scope>
    <source>
        <strain evidence="1">Duluth1</strain>
        <tissue evidence="1">Whole animal</tissue>
    </source>
</reference>
<organism evidence="1 2">
    <name type="scientific">Dreissena polymorpha</name>
    <name type="common">Zebra mussel</name>
    <name type="synonym">Mytilus polymorpha</name>
    <dbReference type="NCBI Taxonomy" id="45954"/>
    <lineage>
        <taxon>Eukaryota</taxon>
        <taxon>Metazoa</taxon>
        <taxon>Spiralia</taxon>
        <taxon>Lophotrochozoa</taxon>
        <taxon>Mollusca</taxon>
        <taxon>Bivalvia</taxon>
        <taxon>Autobranchia</taxon>
        <taxon>Heteroconchia</taxon>
        <taxon>Euheterodonta</taxon>
        <taxon>Imparidentia</taxon>
        <taxon>Neoheterodontei</taxon>
        <taxon>Myida</taxon>
        <taxon>Dreissenoidea</taxon>
        <taxon>Dreissenidae</taxon>
        <taxon>Dreissena</taxon>
    </lineage>
</organism>
<gene>
    <name evidence="1" type="ORF">DPMN_044519</name>
</gene>
<dbReference type="EMBL" id="JAIWYP010000011">
    <property type="protein sequence ID" value="KAH3737921.1"/>
    <property type="molecule type" value="Genomic_DNA"/>
</dbReference>
<dbReference type="AlphaFoldDB" id="A0A9D4I0K6"/>
<protein>
    <submittedName>
        <fullName evidence="1">Uncharacterized protein</fullName>
    </submittedName>
</protein>
<evidence type="ECO:0000313" key="1">
    <source>
        <dbReference type="EMBL" id="KAH3737921.1"/>
    </source>
</evidence>
<accession>A0A9D4I0K6</accession>